<dbReference type="InterPro" id="IPR002119">
    <property type="entry name" value="Histone_H2A"/>
</dbReference>
<dbReference type="InterPro" id="IPR009072">
    <property type="entry name" value="Histone-fold"/>
</dbReference>
<feature type="domain" description="Histone H2A C-terminal" evidence="5">
    <location>
        <begin position="30"/>
        <end position="51"/>
    </location>
</feature>
<evidence type="ECO:0000256" key="3">
    <source>
        <dbReference type="ARBA" id="ARBA00023269"/>
    </source>
</evidence>
<dbReference type="InterPro" id="IPR032454">
    <property type="entry name" value="Histone_H2A_C"/>
</dbReference>
<keyword evidence="2 4" id="KW-0158">Chromosome</keyword>
<dbReference type="PRINTS" id="PR00620">
    <property type="entry name" value="HISTONEH2A"/>
</dbReference>
<evidence type="ECO:0000256" key="2">
    <source>
        <dbReference type="ARBA" id="ARBA00022454"/>
    </source>
</evidence>
<keyword evidence="3 4" id="KW-0544">Nucleosome core</keyword>
<dbReference type="SMART" id="SM00414">
    <property type="entry name" value="H2A"/>
    <property type="match status" value="1"/>
</dbReference>
<comment type="similarity">
    <text evidence="4">Belongs to the histone H2A family.</text>
</comment>
<dbReference type="GO" id="GO:0046982">
    <property type="term" value="F:protein heterodimerization activity"/>
    <property type="evidence" value="ECO:0007669"/>
    <property type="project" value="InterPro"/>
</dbReference>
<reference evidence="6 7" key="1">
    <citation type="submission" date="2018-11" db="EMBL/GenBank/DDBJ databases">
        <authorList>
            <consortium name="Pathogen Informatics"/>
        </authorList>
    </citation>
    <scope>NUCLEOTIDE SEQUENCE [LARGE SCALE GENOMIC DNA]</scope>
</reference>
<evidence type="ECO:0000313" key="8">
    <source>
        <dbReference type="WBParaSite" id="HPBE_0002117801-mRNA-1"/>
    </source>
</evidence>
<accession>A0A3P8FK16</accession>
<dbReference type="WBParaSite" id="HPBE_0002117801-mRNA-1">
    <property type="protein sequence ID" value="HPBE_0002117801-mRNA-1"/>
    <property type="gene ID" value="HPBE_0002117801"/>
</dbReference>
<accession>A0A183GFK0</accession>
<evidence type="ECO:0000313" key="7">
    <source>
        <dbReference type="Proteomes" id="UP000050761"/>
    </source>
</evidence>
<dbReference type="AlphaFoldDB" id="A0A183GFK0"/>
<keyword evidence="7" id="KW-1185">Reference proteome</keyword>
<sequence length="98" mass="11579">MLRKGNYAARDNRNTRINPRHLQLAFRNDDELIKLLSGVAIAQGGVHPNIKAPCCRRRPPVRRKDRFDFLYVSMKVVWASRIAHCMYYSCLFMERKKK</sequence>
<dbReference type="PANTHER" id="PTHR23430">
    <property type="entry name" value="HISTONE H2A"/>
    <property type="match status" value="1"/>
</dbReference>
<dbReference type="Pfam" id="PF16211">
    <property type="entry name" value="Histone_H2A_C"/>
    <property type="match status" value="1"/>
</dbReference>
<protein>
    <recommendedName>
        <fullName evidence="4">Histone H2A</fullName>
    </recommendedName>
</protein>
<dbReference type="Gene3D" id="1.10.20.10">
    <property type="entry name" value="Histone, subunit A"/>
    <property type="match status" value="1"/>
</dbReference>
<keyword evidence="4" id="KW-0539">Nucleus</keyword>
<dbReference type="SUPFAM" id="SSF47113">
    <property type="entry name" value="Histone-fold"/>
    <property type="match status" value="1"/>
</dbReference>
<evidence type="ECO:0000256" key="1">
    <source>
        <dbReference type="ARBA" id="ARBA00004286"/>
    </source>
</evidence>
<dbReference type="EMBL" id="UZAH01032758">
    <property type="protein sequence ID" value="VDP23729.1"/>
    <property type="molecule type" value="Genomic_DNA"/>
</dbReference>
<evidence type="ECO:0000259" key="5">
    <source>
        <dbReference type="Pfam" id="PF16211"/>
    </source>
</evidence>
<reference evidence="8" key="2">
    <citation type="submission" date="2019-09" db="UniProtKB">
        <authorList>
            <consortium name="WormBaseParasite"/>
        </authorList>
    </citation>
    <scope>IDENTIFICATION</scope>
</reference>
<dbReference type="GO" id="GO:0003677">
    <property type="term" value="F:DNA binding"/>
    <property type="evidence" value="ECO:0007669"/>
    <property type="project" value="UniProtKB-KW"/>
</dbReference>
<proteinExistence type="inferred from homology"/>
<evidence type="ECO:0000256" key="4">
    <source>
        <dbReference type="RuleBase" id="RU003767"/>
    </source>
</evidence>
<comment type="subcellular location">
    <subcellularLocation>
        <location evidence="1">Chromosome</location>
    </subcellularLocation>
    <subcellularLocation>
        <location evidence="4">Nucleus</location>
    </subcellularLocation>
</comment>
<comment type="subunit">
    <text evidence="4">The nucleosome is a histone octamer containing two molecules each of H2A, H2B, H3 and H4 assembled in one H3-H4 heterotetramer and two H2A-H2B heterodimers. The octamer wraps approximately 147 bp of DNA.</text>
</comment>
<name>A0A183GFK0_HELPZ</name>
<evidence type="ECO:0000313" key="6">
    <source>
        <dbReference type="EMBL" id="VDP23729.1"/>
    </source>
</evidence>
<dbReference type="GO" id="GO:0005634">
    <property type="term" value="C:nucleus"/>
    <property type="evidence" value="ECO:0007669"/>
    <property type="project" value="UniProtKB-SubCell"/>
</dbReference>
<organism evidence="7 8">
    <name type="scientific">Heligmosomoides polygyrus</name>
    <name type="common">Parasitic roundworm</name>
    <dbReference type="NCBI Taxonomy" id="6339"/>
    <lineage>
        <taxon>Eukaryota</taxon>
        <taxon>Metazoa</taxon>
        <taxon>Ecdysozoa</taxon>
        <taxon>Nematoda</taxon>
        <taxon>Chromadorea</taxon>
        <taxon>Rhabditida</taxon>
        <taxon>Rhabditina</taxon>
        <taxon>Rhabditomorpha</taxon>
        <taxon>Strongyloidea</taxon>
        <taxon>Heligmosomidae</taxon>
        <taxon>Heligmosomoides</taxon>
    </lineage>
</organism>
<dbReference type="Proteomes" id="UP000050761">
    <property type="component" value="Unassembled WGS sequence"/>
</dbReference>
<gene>
    <name evidence="6" type="ORF">HPBE_LOCUS21177</name>
</gene>
<dbReference type="GO" id="GO:0030527">
    <property type="term" value="F:structural constituent of chromatin"/>
    <property type="evidence" value="ECO:0007669"/>
    <property type="project" value="InterPro"/>
</dbReference>
<keyword evidence="4" id="KW-0238">DNA-binding</keyword>
<dbReference type="GO" id="GO:0000786">
    <property type="term" value="C:nucleosome"/>
    <property type="evidence" value="ECO:0007669"/>
    <property type="project" value="UniProtKB-KW"/>
</dbReference>